<accession>A0AA35SD19</accession>
<keyword evidence="1" id="KW-0472">Membrane</keyword>
<dbReference type="Proteomes" id="UP001174909">
    <property type="component" value="Unassembled WGS sequence"/>
</dbReference>
<keyword evidence="1" id="KW-1133">Transmembrane helix</keyword>
<comment type="caution">
    <text evidence="2">The sequence shown here is derived from an EMBL/GenBank/DDBJ whole genome shotgun (WGS) entry which is preliminary data.</text>
</comment>
<evidence type="ECO:0000313" key="3">
    <source>
        <dbReference type="Proteomes" id="UP001174909"/>
    </source>
</evidence>
<organism evidence="2 3">
    <name type="scientific">Geodia barretti</name>
    <name type="common">Barrett's horny sponge</name>
    <dbReference type="NCBI Taxonomy" id="519541"/>
    <lineage>
        <taxon>Eukaryota</taxon>
        <taxon>Metazoa</taxon>
        <taxon>Porifera</taxon>
        <taxon>Demospongiae</taxon>
        <taxon>Heteroscleromorpha</taxon>
        <taxon>Tetractinellida</taxon>
        <taxon>Astrophorina</taxon>
        <taxon>Geodiidae</taxon>
        <taxon>Geodia</taxon>
    </lineage>
</organism>
<sequence>MNYELLQQHNITMQALRLLTFLSTCWNILIFRYTPVPLPKKMKIIPSFSISQKQSRKALTLMATK</sequence>
<proteinExistence type="predicted"/>
<name>A0AA35SD19_GEOBA</name>
<dbReference type="AlphaFoldDB" id="A0AA35SD19"/>
<evidence type="ECO:0000256" key="1">
    <source>
        <dbReference type="SAM" id="Phobius"/>
    </source>
</evidence>
<keyword evidence="3" id="KW-1185">Reference proteome</keyword>
<gene>
    <name evidence="2" type="ORF">GBAR_LOCUS15583</name>
</gene>
<dbReference type="EMBL" id="CASHTH010002264">
    <property type="protein sequence ID" value="CAI8027229.1"/>
    <property type="molecule type" value="Genomic_DNA"/>
</dbReference>
<evidence type="ECO:0000313" key="2">
    <source>
        <dbReference type="EMBL" id="CAI8027229.1"/>
    </source>
</evidence>
<keyword evidence="1" id="KW-0812">Transmembrane</keyword>
<reference evidence="2" key="1">
    <citation type="submission" date="2023-03" db="EMBL/GenBank/DDBJ databases">
        <authorList>
            <person name="Steffen K."/>
            <person name="Cardenas P."/>
        </authorList>
    </citation>
    <scope>NUCLEOTIDE SEQUENCE</scope>
</reference>
<feature type="non-terminal residue" evidence="2">
    <location>
        <position position="65"/>
    </location>
</feature>
<protein>
    <submittedName>
        <fullName evidence="2">Uncharacterized protein</fullName>
    </submittedName>
</protein>
<feature type="transmembrane region" description="Helical" evidence="1">
    <location>
        <begin position="15"/>
        <end position="34"/>
    </location>
</feature>